<reference evidence="8" key="2">
    <citation type="submission" date="2025-08" db="UniProtKB">
        <authorList>
            <consortium name="Ensembl"/>
        </authorList>
    </citation>
    <scope>IDENTIFICATION</scope>
</reference>
<dbReference type="AlphaFoldDB" id="A0A673BHM0"/>
<dbReference type="Gene3D" id="2.60.40.10">
    <property type="entry name" value="Immunoglobulins"/>
    <property type="match status" value="2"/>
</dbReference>
<dbReference type="PROSITE" id="PS50835">
    <property type="entry name" value="IG_LIKE"/>
    <property type="match status" value="2"/>
</dbReference>
<dbReference type="InterPro" id="IPR036179">
    <property type="entry name" value="Ig-like_dom_sf"/>
</dbReference>
<dbReference type="GO" id="GO:0001817">
    <property type="term" value="P:regulation of cytokine production"/>
    <property type="evidence" value="ECO:0007669"/>
    <property type="project" value="TreeGrafter"/>
</dbReference>
<name>A0A673BHM0_9TELE</name>
<keyword evidence="2" id="KW-0732">Signal</keyword>
<keyword evidence="4" id="KW-1015">Disulfide bond</keyword>
<dbReference type="Ensembl" id="ENSSORT00005041822.1">
    <property type="protein sequence ID" value="ENSSORP00005040769.1"/>
    <property type="gene ID" value="ENSSORG00005019030.1"/>
</dbReference>
<dbReference type="InterPro" id="IPR007110">
    <property type="entry name" value="Ig-like_dom"/>
</dbReference>
<keyword evidence="3" id="KW-0472">Membrane</keyword>
<evidence type="ECO:0000256" key="3">
    <source>
        <dbReference type="ARBA" id="ARBA00023136"/>
    </source>
</evidence>
<keyword evidence="6" id="KW-0393">Immunoglobulin domain</keyword>
<dbReference type="Proteomes" id="UP000472271">
    <property type="component" value="Chromosome 21"/>
</dbReference>
<feature type="domain" description="Ig-like" evidence="7">
    <location>
        <begin position="34"/>
        <end position="155"/>
    </location>
</feature>
<dbReference type="FunFam" id="2.60.40.10:FF:000142">
    <property type="entry name" value="V-set domain-containing T-cell activation inhibitor 1"/>
    <property type="match status" value="1"/>
</dbReference>
<dbReference type="InterPro" id="IPR053896">
    <property type="entry name" value="BTN3A2-like_Ig-C"/>
</dbReference>
<evidence type="ECO:0000259" key="7">
    <source>
        <dbReference type="PROSITE" id="PS50835"/>
    </source>
</evidence>
<dbReference type="InterPro" id="IPR013106">
    <property type="entry name" value="Ig_V-set"/>
</dbReference>
<dbReference type="GO" id="GO:0050852">
    <property type="term" value="P:T cell receptor signaling pathway"/>
    <property type="evidence" value="ECO:0007669"/>
    <property type="project" value="TreeGrafter"/>
</dbReference>
<evidence type="ECO:0000313" key="9">
    <source>
        <dbReference type="Proteomes" id="UP000472271"/>
    </source>
</evidence>
<evidence type="ECO:0000256" key="5">
    <source>
        <dbReference type="ARBA" id="ARBA00023180"/>
    </source>
</evidence>
<dbReference type="GO" id="GO:0005102">
    <property type="term" value="F:signaling receptor binding"/>
    <property type="evidence" value="ECO:0007669"/>
    <property type="project" value="TreeGrafter"/>
</dbReference>
<dbReference type="InParanoid" id="A0A673BHM0"/>
<dbReference type="PANTHER" id="PTHR24100">
    <property type="entry name" value="BUTYROPHILIN"/>
    <property type="match status" value="1"/>
</dbReference>
<protein>
    <submittedName>
        <fullName evidence="8">V-set domain containing T cell activation inhibitor 1</fullName>
    </submittedName>
</protein>
<keyword evidence="5" id="KW-0325">Glycoprotein</keyword>
<reference evidence="8" key="1">
    <citation type="submission" date="2019-06" db="EMBL/GenBank/DDBJ databases">
        <authorList>
            <consortium name="Wellcome Sanger Institute Data Sharing"/>
        </authorList>
    </citation>
    <scope>NUCLEOTIDE SEQUENCE [LARGE SCALE GENOMIC DNA]</scope>
</reference>
<dbReference type="InterPro" id="IPR013783">
    <property type="entry name" value="Ig-like_fold"/>
</dbReference>
<sequence length="277" mass="30008">MDMGEHLSWTGGGTLTLWFSAFLPSELMTSFTCPHLTGNLSLVQSSNKSPVANLGDSQLLSCYLSTDGQTNRIQQMSVTWEKKGLSGVVYRYQDGAADLKDQNAEFKGRTQLFTDSLMTGNASLLLMSVRSSDQGEYTCSISSSDGGGSVSVNLRTGAFSAPTFSVSDSVLTAVASRWFPEPTVTWSDRDGNVMNGSTSLTPNQNGIFRVESSVQPVNISNTYTCRIENDLKTVVSEATITASGVSEKTFFINKASSRLSSSLLSFMTCFFCIYYLI</sequence>
<dbReference type="InterPro" id="IPR003599">
    <property type="entry name" value="Ig_sub"/>
</dbReference>
<dbReference type="Pfam" id="PF07686">
    <property type="entry name" value="V-set"/>
    <property type="match status" value="1"/>
</dbReference>
<evidence type="ECO:0000256" key="6">
    <source>
        <dbReference type="ARBA" id="ARBA00023319"/>
    </source>
</evidence>
<evidence type="ECO:0000256" key="2">
    <source>
        <dbReference type="ARBA" id="ARBA00022729"/>
    </source>
</evidence>
<accession>A0A673BHM0</accession>
<dbReference type="Pfam" id="PF22705">
    <property type="entry name" value="C2-set_3"/>
    <property type="match status" value="1"/>
</dbReference>
<reference evidence="8" key="3">
    <citation type="submission" date="2025-09" db="UniProtKB">
        <authorList>
            <consortium name="Ensembl"/>
        </authorList>
    </citation>
    <scope>IDENTIFICATION</scope>
</reference>
<dbReference type="InterPro" id="IPR050504">
    <property type="entry name" value="IgSF_BTN/MOG"/>
</dbReference>
<dbReference type="GO" id="GO:0009897">
    <property type="term" value="C:external side of plasma membrane"/>
    <property type="evidence" value="ECO:0007669"/>
    <property type="project" value="TreeGrafter"/>
</dbReference>
<dbReference type="PANTHER" id="PTHR24100:SF0">
    <property type="entry name" value="V-SET DOMAIN-CONTAINING T-CELL ACTIVATION INHIBITOR 1"/>
    <property type="match status" value="1"/>
</dbReference>
<organism evidence="8 9">
    <name type="scientific">Sphaeramia orbicularis</name>
    <name type="common">orbiculate cardinalfish</name>
    <dbReference type="NCBI Taxonomy" id="375764"/>
    <lineage>
        <taxon>Eukaryota</taxon>
        <taxon>Metazoa</taxon>
        <taxon>Chordata</taxon>
        <taxon>Craniata</taxon>
        <taxon>Vertebrata</taxon>
        <taxon>Euteleostomi</taxon>
        <taxon>Actinopterygii</taxon>
        <taxon>Neopterygii</taxon>
        <taxon>Teleostei</taxon>
        <taxon>Neoteleostei</taxon>
        <taxon>Acanthomorphata</taxon>
        <taxon>Gobiaria</taxon>
        <taxon>Kurtiformes</taxon>
        <taxon>Apogonoidei</taxon>
        <taxon>Apogonidae</taxon>
        <taxon>Apogoninae</taxon>
        <taxon>Sphaeramia</taxon>
    </lineage>
</organism>
<dbReference type="SMART" id="SM00409">
    <property type="entry name" value="IG"/>
    <property type="match status" value="1"/>
</dbReference>
<feature type="domain" description="Ig-like" evidence="7">
    <location>
        <begin position="171"/>
        <end position="241"/>
    </location>
</feature>
<evidence type="ECO:0000256" key="1">
    <source>
        <dbReference type="ARBA" id="ARBA00004370"/>
    </source>
</evidence>
<dbReference type="SUPFAM" id="SSF48726">
    <property type="entry name" value="Immunoglobulin"/>
    <property type="match status" value="2"/>
</dbReference>
<dbReference type="GO" id="GO:0050863">
    <property type="term" value="P:regulation of T cell activation"/>
    <property type="evidence" value="ECO:0007669"/>
    <property type="project" value="UniProtKB-ARBA"/>
</dbReference>
<dbReference type="GO" id="GO:1903037">
    <property type="term" value="P:regulation of leukocyte cell-cell adhesion"/>
    <property type="evidence" value="ECO:0007669"/>
    <property type="project" value="UniProtKB-ARBA"/>
</dbReference>
<comment type="subcellular location">
    <subcellularLocation>
        <location evidence="1">Membrane</location>
    </subcellularLocation>
</comment>
<evidence type="ECO:0000313" key="8">
    <source>
        <dbReference type="Ensembl" id="ENSSORP00005040769.1"/>
    </source>
</evidence>
<evidence type="ECO:0000256" key="4">
    <source>
        <dbReference type="ARBA" id="ARBA00023157"/>
    </source>
</evidence>
<keyword evidence="9" id="KW-1185">Reference proteome</keyword>
<proteinExistence type="predicted"/>